<protein>
    <submittedName>
        <fullName evidence="1">Uncharacterized protein</fullName>
    </submittedName>
</protein>
<keyword evidence="2" id="KW-1185">Reference proteome</keyword>
<evidence type="ECO:0000313" key="1">
    <source>
        <dbReference type="EMBL" id="GGS44198.1"/>
    </source>
</evidence>
<gene>
    <name evidence="1" type="ORF">GCM10010171_44220</name>
</gene>
<accession>A0A918LGJ3</accession>
<comment type="caution">
    <text evidence="1">The sequence shown here is derived from an EMBL/GenBank/DDBJ whole genome shotgun (WGS) entry which is preliminary data.</text>
</comment>
<dbReference type="EMBL" id="BMRB01000003">
    <property type="protein sequence ID" value="GGS44198.1"/>
    <property type="molecule type" value="Genomic_DNA"/>
</dbReference>
<proteinExistence type="predicted"/>
<reference evidence="1" key="2">
    <citation type="submission" date="2020-09" db="EMBL/GenBank/DDBJ databases">
        <authorList>
            <person name="Sun Q."/>
            <person name="Ohkuma M."/>
        </authorList>
    </citation>
    <scope>NUCLEOTIDE SEQUENCE</scope>
    <source>
        <strain evidence="1">JCM 3276</strain>
    </source>
</reference>
<evidence type="ECO:0000313" key="2">
    <source>
        <dbReference type="Proteomes" id="UP000660680"/>
    </source>
</evidence>
<sequence>MPVTVPVGRVRLLRAGWAGVWGGGYAVRAPMYRNRTAIKPVGYRADAAFQHGRSSWCTNGSGYRP</sequence>
<reference evidence="1" key="1">
    <citation type="journal article" date="2014" name="Int. J. Syst. Evol. Microbiol.">
        <title>Complete genome sequence of Corynebacterium casei LMG S-19264T (=DSM 44701T), isolated from a smear-ripened cheese.</title>
        <authorList>
            <consortium name="US DOE Joint Genome Institute (JGI-PGF)"/>
            <person name="Walter F."/>
            <person name="Albersmeier A."/>
            <person name="Kalinowski J."/>
            <person name="Ruckert C."/>
        </authorList>
    </citation>
    <scope>NUCLEOTIDE SEQUENCE</scope>
    <source>
        <strain evidence="1">JCM 3276</strain>
    </source>
</reference>
<name>A0A918LGJ3_9PSEU</name>
<dbReference type="Proteomes" id="UP000660680">
    <property type="component" value="Unassembled WGS sequence"/>
</dbReference>
<dbReference type="AlphaFoldDB" id="A0A918LGJ3"/>
<organism evidence="1 2">
    <name type="scientific">Actinokineospora fastidiosa</name>
    <dbReference type="NCBI Taxonomy" id="1816"/>
    <lineage>
        <taxon>Bacteria</taxon>
        <taxon>Bacillati</taxon>
        <taxon>Actinomycetota</taxon>
        <taxon>Actinomycetes</taxon>
        <taxon>Pseudonocardiales</taxon>
        <taxon>Pseudonocardiaceae</taxon>
        <taxon>Actinokineospora</taxon>
    </lineage>
</organism>